<feature type="compositionally biased region" description="Acidic residues" evidence="1">
    <location>
        <begin position="324"/>
        <end position="337"/>
    </location>
</feature>
<sequence length="657" mass="72766">MERPTKRPRLSMAEELEDGLDDVNLHEAREQNDLRLKSIFEGIFEKYGKDFSEVGDEIDLETGEIVVNNGHLNGIEGEDDTGENGSWRLEPDLSASLGREADGTTFSDVTHIDETETGGEEGRGDGASQNSWDDTKPWERISHEAADLADVDVDPEDDDDDDDRSSVDSLLDNALSIQNGPDDPFGWKSADTRNHPAEKANTAFETSTHHPHISNTRPEPVESIWRIPEISGRFSTPTADRARPKPTFKNVIRSASPPGAGSLWALPGKSRRNTDSSKKKEPKSEKKPAPAPATIPTPATAPAKRKFTHSSPIVRDWSFAETPDGSESDDPLQEDCEPSPTKKAMHIRGKRLKMESPTRAEKQCRYCKKSFTNADYDAHVKSIIVSDTPDGLHDITKLEKELGVVGDGTAVKPPAQSMRQTHNMVHGKTTKHGSSKPSSTVDAVDQASTPRSNKRGRVIMTPDEAKLILNMRLIQKKTWKDILDHFPDRNIFNLINWNQYHWAHRSMHPPRLSGPWSRAEKEKLNNLANQKGLTWSGIRNEFPGRSHAEIEIELLRFWASGEGFKTEHSARSKIPAKLESVGGENAVPPQKPSGETHSPVDVAVKQHSPHDLIEIPETPPTVFPSAEKKPEESHDSSDAIQSKKSPAFHILAPPLTG</sequence>
<feature type="region of interest" description="Disordered" evidence="1">
    <location>
        <begin position="579"/>
        <end position="657"/>
    </location>
</feature>
<dbReference type="GeneID" id="63754444"/>
<dbReference type="GO" id="GO:0046982">
    <property type="term" value="F:protein heterodimerization activity"/>
    <property type="evidence" value="ECO:0007669"/>
    <property type="project" value="InterPro"/>
</dbReference>
<dbReference type="PANTHER" id="PTHR15992:SF5">
    <property type="entry name" value="HOLLIDAY JUNCTION RECOGNITION PROTEIN"/>
    <property type="match status" value="1"/>
</dbReference>
<reference evidence="3" key="1">
    <citation type="journal article" date="2017" name="Genome Biol.">
        <title>Comparative genomics reveals high biological diversity and specific adaptations in the industrially and medically important fungal genus Aspergillus.</title>
        <authorList>
            <person name="de Vries R.P."/>
            <person name="Riley R."/>
            <person name="Wiebenga A."/>
            <person name="Aguilar-Osorio G."/>
            <person name="Amillis S."/>
            <person name="Uchima C.A."/>
            <person name="Anderluh G."/>
            <person name="Asadollahi M."/>
            <person name="Askin M."/>
            <person name="Barry K."/>
            <person name="Battaglia E."/>
            <person name="Bayram O."/>
            <person name="Benocci T."/>
            <person name="Braus-Stromeyer S.A."/>
            <person name="Caldana C."/>
            <person name="Canovas D."/>
            <person name="Cerqueira G.C."/>
            <person name="Chen F."/>
            <person name="Chen W."/>
            <person name="Choi C."/>
            <person name="Clum A."/>
            <person name="Dos Santos R.A."/>
            <person name="Damasio A.R."/>
            <person name="Diallinas G."/>
            <person name="Emri T."/>
            <person name="Fekete E."/>
            <person name="Flipphi M."/>
            <person name="Freyberg S."/>
            <person name="Gallo A."/>
            <person name="Gournas C."/>
            <person name="Habgood R."/>
            <person name="Hainaut M."/>
            <person name="Harispe M.L."/>
            <person name="Henrissat B."/>
            <person name="Hilden K.S."/>
            <person name="Hope R."/>
            <person name="Hossain A."/>
            <person name="Karabika E."/>
            <person name="Karaffa L."/>
            <person name="Karanyi Z."/>
            <person name="Krasevec N."/>
            <person name="Kuo A."/>
            <person name="Kusch H."/>
            <person name="LaButti K."/>
            <person name="Lagendijk E.L."/>
            <person name="Lapidus A."/>
            <person name="Levasseur A."/>
            <person name="Lindquist E."/>
            <person name="Lipzen A."/>
            <person name="Logrieco A.F."/>
            <person name="MacCabe A."/>
            <person name="Maekelae M.R."/>
            <person name="Malavazi I."/>
            <person name="Melin P."/>
            <person name="Meyer V."/>
            <person name="Mielnichuk N."/>
            <person name="Miskei M."/>
            <person name="Molnar A.P."/>
            <person name="Mule G."/>
            <person name="Ngan C.Y."/>
            <person name="Orejas M."/>
            <person name="Orosz E."/>
            <person name="Ouedraogo J.P."/>
            <person name="Overkamp K.M."/>
            <person name="Park H.-S."/>
            <person name="Perrone G."/>
            <person name="Piumi F."/>
            <person name="Punt P.J."/>
            <person name="Ram A.F."/>
            <person name="Ramon A."/>
            <person name="Rauscher S."/>
            <person name="Record E."/>
            <person name="Riano-Pachon D.M."/>
            <person name="Robert V."/>
            <person name="Roehrig J."/>
            <person name="Ruller R."/>
            <person name="Salamov A."/>
            <person name="Salih N.S."/>
            <person name="Samson R.A."/>
            <person name="Sandor E."/>
            <person name="Sanguinetti M."/>
            <person name="Schuetze T."/>
            <person name="Sepcic K."/>
            <person name="Shelest E."/>
            <person name="Sherlock G."/>
            <person name="Sophianopoulou V."/>
            <person name="Squina F.M."/>
            <person name="Sun H."/>
            <person name="Susca A."/>
            <person name="Todd R.B."/>
            <person name="Tsang A."/>
            <person name="Unkles S.E."/>
            <person name="van de Wiele N."/>
            <person name="van Rossen-Uffink D."/>
            <person name="Oliveira J.V."/>
            <person name="Vesth T.C."/>
            <person name="Visser J."/>
            <person name="Yu J.-H."/>
            <person name="Zhou M."/>
            <person name="Andersen M.R."/>
            <person name="Archer D.B."/>
            <person name="Baker S.E."/>
            <person name="Benoit I."/>
            <person name="Brakhage A.A."/>
            <person name="Braus G.H."/>
            <person name="Fischer R."/>
            <person name="Frisvad J.C."/>
            <person name="Goldman G.H."/>
            <person name="Houbraken J."/>
            <person name="Oakley B."/>
            <person name="Pocsi I."/>
            <person name="Scazzocchio C."/>
            <person name="Seiboth B."/>
            <person name="vanKuyk P.A."/>
            <person name="Wortman J."/>
            <person name="Dyer P.S."/>
            <person name="Grigoriev I.V."/>
        </authorList>
    </citation>
    <scope>NUCLEOTIDE SEQUENCE [LARGE SCALE GENOMIC DNA]</scope>
    <source>
        <strain evidence="3">DTO 134E9</strain>
    </source>
</reference>
<feature type="region of interest" description="Disordered" evidence="1">
    <location>
        <begin position="71"/>
        <end position="347"/>
    </location>
</feature>
<dbReference type="InterPro" id="IPR009057">
    <property type="entry name" value="Homeodomain-like_sf"/>
</dbReference>
<gene>
    <name evidence="2" type="ORF">ASPWEDRAFT_61836</name>
</gene>
<accession>A0A1L9RB11</accession>
<feature type="compositionally biased region" description="Polar residues" evidence="1">
    <location>
        <begin position="435"/>
        <end position="451"/>
    </location>
</feature>
<feature type="compositionally biased region" description="Acidic residues" evidence="1">
    <location>
        <begin position="147"/>
        <end position="163"/>
    </location>
</feature>
<protein>
    <recommendedName>
        <fullName evidence="4">Myb-like domain-containing protein</fullName>
    </recommendedName>
</protein>
<dbReference type="OrthoDB" id="2420608at2759"/>
<feature type="compositionally biased region" description="Basic and acidic residues" evidence="1">
    <location>
        <begin position="110"/>
        <end position="124"/>
    </location>
</feature>
<feature type="compositionally biased region" description="Basic and acidic residues" evidence="1">
    <location>
        <begin position="272"/>
        <end position="288"/>
    </location>
</feature>
<name>A0A1L9RB11_ASPWE</name>
<dbReference type="SUPFAM" id="SSF46689">
    <property type="entry name" value="Homeodomain-like"/>
    <property type="match status" value="1"/>
</dbReference>
<evidence type="ECO:0000256" key="1">
    <source>
        <dbReference type="SAM" id="MobiDB-lite"/>
    </source>
</evidence>
<dbReference type="InterPro" id="IPR009072">
    <property type="entry name" value="Histone-fold"/>
</dbReference>
<organism evidence="2 3">
    <name type="scientific">Aspergillus wentii DTO 134E9</name>
    <dbReference type="NCBI Taxonomy" id="1073089"/>
    <lineage>
        <taxon>Eukaryota</taxon>
        <taxon>Fungi</taxon>
        <taxon>Dikarya</taxon>
        <taxon>Ascomycota</taxon>
        <taxon>Pezizomycotina</taxon>
        <taxon>Eurotiomycetes</taxon>
        <taxon>Eurotiomycetidae</taxon>
        <taxon>Eurotiales</taxon>
        <taxon>Aspergillaceae</taxon>
        <taxon>Aspergillus</taxon>
        <taxon>Aspergillus subgen. Cremei</taxon>
    </lineage>
</organism>
<dbReference type="Pfam" id="PF10384">
    <property type="entry name" value="Scm3"/>
    <property type="match status" value="1"/>
</dbReference>
<feature type="compositionally biased region" description="Basic and acidic residues" evidence="1">
    <location>
        <begin position="626"/>
        <end position="637"/>
    </location>
</feature>
<evidence type="ECO:0008006" key="4">
    <source>
        <dbReference type="Google" id="ProtNLM"/>
    </source>
</evidence>
<dbReference type="RefSeq" id="XP_040685740.1">
    <property type="nucleotide sequence ID" value="XM_040838596.1"/>
</dbReference>
<evidence type="ECO:0000313" key="3">
    <source>
        <dbReference type="Proteomes" id="UP000184383"/>
    </source>
</evidence>
<dbReference type="PANTHER" id="PTHR15992">
    <property type="entry name" value="HOLLIDAY JUNCTION RECOGNITION PROTEIN"/>
    <property type="match status" value="1"/>
</dbReference>
<dbReference type="GO" id="GO:0042393">
    <property type="term" value="F:histone binding"/>
    <property type="evidence" value="ECO:0007669"/>
    <property type="project" value="InterPro"/>
</dbReference>
<dbReference type="VEuPathDB" id="FungiDB:ASPWEDRAFT_61836"/>
<dbReference type="GO" id="GO:0005634">
    <property type="term" value="C:nucleus"/>
    <property type="evidence" value="ECO:0007669"/>
    <property type="project" value="InterPro"/>
</dbReference>
<feature type="compositionally biased region" description="Basic and acidic residues" evidence="1">
    <location>
        <begin position="133"/>
        <end position="146"/>
    </location>
</feature>
<dbReference type="EMBL" id="KV878215">
    <property type="protein sequence ID" value="OJJ32063.1"/>
    <property type="molecule type" value="Genomic_DNA"/>
</dbReference>
<keyword evidence="3" id="KW-1185">Reference proteome</keyword>
<feature type="region of interest" description="Disordered" evidence="1">
    <location>
        <begin position="410"/>
        <end position="454"/>
    </location>
</feature>
<dbReference type="Proteomes" id="UP000184383">
    <property type="component" value="Unassembled WGS sequence"/>
</dbReference>
<proteinExistence type="predicted"/>
<dbReference type="AlphaFoldDB" id="A0A1L9RB11"/>
<evidence type="ECO:0000313" key="2">
    <source>
        <dbReference type="EMBL" id="OJJ32063.1"/>
    </source>
</evidence>
<dbReference type="Gene3D" id="1.10.20.10">
    <property type="entry name" value="Histone, subunit A"/>
    <property type="match status" value="1"/>
</dbReference>
<dbReference type="InterPro" id="IPR018465">
    <property type="entry name" value="Scm3/HJURP"/>
</dbReference>